<evidence type="ECO:0000256" key="4">
    <source>
        <dbReference type="ARBA" id="ARBA00022490"/>
    </source>
</evidence>
<organism evidence="8 9">
    <name type="scientific">Bifidobacterium aemilianum</name>
    <dbReference type="NCBI Taxonomy" id="2493120"/>
    <lineage>
        <taxon>Bacteria</taxon>
        <taxon>Bacillati</taxon>
        <taxon>Actinomycetota</taxon>
        <taxon>Actinomycetes</taxon>
        <taxon>Bifidobacteriales</taxon>
        <taxon>Bifidobacteriaceae</taxon>
        <taxon>Bifidobacterium</taxon>
    </lineage>
</organism>
<comment type="subcellular location">
    <subcellularLocation>
        <location evidence="1">Cytoplasm</location>
    </subcellularLocation>
</comment>
<sequence length="193" mass="20882">MEAPATQRQRSSWGRPAKARSGRKGSSVGSCTPQSPKDPTDVDACREAGLRLLDASAKSSESLRSRLLAKGYEVDVVESVIHRLTELGLLDDLAYAQSVVRYCAARQMGKRGTVMELTRKGVARPLALQVAGEAEDSGVFVDAAWELGRRTARKTAGLDLQVRKRRFWSAGGRKGHDPAILNEIASALFTDGD</sequence>
<reference evidence="8 9" key="1">
    <citation type="submission" date="2017-10" db="EMBL/GenBank/DDBJ databases">
        <title>Bifidobacterium xylocopum sp. nov. and Bifidobacterium aemilianum sp. nov., from the carpenter bee (Xylocopa violacea) digestive tract.</title>
        <authorList>
            <person name="Alberoni D."/>
            <person name="Baffoni L."/>
            <person name="Di Gioia D."/>
            <person name="Gaggia F."/>
            <person name="Biavati B."/>
        </authorList>
    </citation>
    <scope>NUCLEOTIDE SEQUENCE [LARGE SCALE GENOMIC DNA]</scope>
    <source>
        <strain evidence="8 9">XV10</strain>
    </source>
</reference>
<dbReference type="InterPro" id="IPR003783">
    <property type="entry name" value="Regulatory_RecX"/>
</dbReference>
<dbReference type="GO" id="GO:0006282">
    <property type="term" value="P:regulation of DNA repair"/>
    <property type="evidence" value="ECO:0007669"/>
    <property type="project" value="InterPro"/>
</dbReference>
<evidence type="ECO:0000256" key="5">
    <source>
        <dbReference type="SAM" id="MobiDB-lite"/>
    </source>
</evidence>
<proteinExistence type="inferred from homology"/>
<feature type="domain" description="RecX first three-helical" evidence="7">
    <location>
        <begin position="45"/>
        <end position="84"/>
    </location>
</feature>
<dbReference type="Proteomes" id="UP000252530">
    <property type="component" value="Unassembled WGS sequence"/>
</dbReference>
<dbReference type="RefSeq" id="WP_113859980.1">
    <property type="nucleotide sequence ID" value="NZ_PDCG01000002.1"/>
</dbReference>
<evidence type="ECO:0000256" key="2">
    <source>
        <dbReference type="ARBA" id="ARBA00009695"/>
    </source>
</evidence>
<keyword evidence="9" id="KW-1185">Reference proteome</keyword>
<evidence type="ECO:0000313" key="9">
    <source>
        <dbReference type="Proteomes" id="UP000252530"/>
    </source>
</evidence>
<comment type="similarity">
    <text evidence="2">Belongs to the RecX family.</text>
</comment>
<dbReference type="InterPro" id="IPR053924">
    <property type="entry name" value="RecX_HTH_2nd"/>
</dbReference>
<gene>
    <name evidence="8" type="ORF">CRD60_03465</name>
</gene>
<dbReference type="Gene3D" id="1.10.10.10">
    <property type="entry name" value="Winged helix-like DNA-binding domain superfamily/Winged helix DNA-binding domain"/>
    <property type="match status" value="2"/>
</dbReference>
<dbReference type="PANTHER" id="PTHR33602">
    <property type="entry name" value="REGULATORY PROTEIN RECX FAMILY PROTEIN"/>
    <property type="match status" value="1"/>
</dbReference>
<dbReference type="AlphaFoldDB" id="A0A366K9A3"/>
<feature type="region of interest" description="Disordered" evidence="5">
    <location>
        <begin position="1"/>
        <end position="42"/>
    </location>
</feature>
<accession>A0A366K9A3</accession>
<dbReference type="Pfam" id="PF21982">
    <property type="entry name" value="RecX_HTH1"/>
    <property type="match status" value="1"/>
</dbReference>
<evidence type="ECO:0000259" key="7">
    <source>
        <dbReference type="Pfam" id="PF21982"/>
    </source>
</evidence>
<evidence type="ECO:0000256" key="1">
    <source>
        <dbReference type="ARBA" id="ARBA00004496"/>
    </source>
</evidence>
<dbReference type="EMBL" id="PDCG01000002">
    <property type="protein sequence ID" value="RBP98296.1"/>
    <property type="molecule type" value="Genomic_DNA"/>
</dbReference>
<evidence type="ECO:0000259" key="6">
    <source>
        <dbReference type="Pfam" id="PF02631"/>
    </source>
</evidence>
<feature type="domain" description="RecX second three-helical" evidence="6">
    <location>
        <begin position="91"/>
        <end position="127"/>
    </location>
</feature>
<dbReference type="InterPro" id="IPR036388">
    <property type="entry name" value="WH-like_DNA-bd_sf"/>
</dbReference>
<evidence type="ECO:0000256" key="3">
    <source>
        <dbReference type="ARBA" id="ARBA00018111"/>
    </source>
</evidence>
<dbReference type="GO" id="GO:0005737">
    <property type="term" value="C:cytoplasm"/>
    <property type="evidence" value="ECO:0007669"/>
    <property type="project" value="UniProtKB-SubCell"/>
</dbReference>
<dbReference type="InterPro" id="IPR053926">
    <property type="entry name" value="RecX_HTH_1st"/>
</dbReference>
<evidence type="ECO:0000313" key="8">
    <source>
        <dbReference type="EMBL" id="RBP98296.1"/>
    </source>
</evidence>
<dbReference type="PANTHER" id="PTHR33602:SF1">
    <property type="entry name" value="REGULATORY PROTEIN RECX FAMILY PROTEIN"/>
    <property type="match status" value="1"/>
</dbReference>
<keyword evidence="4" id="KW-0963">Cytoplasm</keyword>
<name>A0A366K9A3_9BIFI</name>
<dbReference type="OrthoDB" id="3238942at2"/>
<dbReference type="Pfam" id="PF02631">
    <property type="entry name" value="RecX_HTH2"/>
    <property type="match status" value="1"/>
</dbReference>
<feature type="compositionally biased region" description="Polar residues" evidence="5">
    <location>
        <begin position="1"/>
        <end position="12"/>
    </location>
</feature>
<feature type="compositionally biased region" description="Polar residues" evidence="5">
    <location>
        <begin position="27"/>
        <end position="37"/>
    </location>
</feature>
<comment type="caution">
    <text evidence="8">The sequence shown here is derived from an EMBL/GenBank/DDBJ whole genome shotgun (WGS) entry which is preliminary data.</text>
</comment>
<protein>
    <recommendedName>
        <fullName evidence="3">Regulatory protein RecX</fullName>
    </recommendedName>
</protein>